<keyword evidence="9 11" id="KW-0030">Aminoacyl-tRNA synthetase</keyword>
<evidence type="ECO:0000256" key="5">
    <source>
        <dbReference type="ARBA" id="ARBA00022598"/>
    </source>
</evidence>
<reference evidence="16" key="1">
    <citation type="submission" date="2016-11" db="EMBL/GenBank/DDBJ databases">
        <title>Actinomyces gypaetusis sp. nov. isolated from Gypaetus barbatus in Qinghai Tibet Plateau China.</title>
        <authorList>
            <person name="Meng X."/>
        </authorList>
    </citation>
    <scope>NUCLEOTIDE SEQUENCE [LARGE SCALE GENOMIC DNA]</scope>
    <source>
        <strain evidence="16">DSM 15383</strain>
    </source>
</reference>
<dbReference type="Proteomes" id="UP000186465">
    <property type="component" value="Unassembled WGS sequence"/>
</dbReference>
<comment type="subcellular location">
    <subcellularLocation>
        <location evidence="1 11">Cytoplasm</location>
    </subcellularLocation>
</comment>
<comment type="similarity">
    <text evidence="2 11 12">Belongs to the class-I aminoacyl-tRNA synthetase family.</text>
</comment>
<keyword evidence="7 11" id="KW-0067">ATP-binding</keyword>
<evidence type="ECO:0000256" key="7">
    <source>
        <dbReference type="ARBA" id="ARBA00022840"/>
    </source>
</evidence>
<dbReference type="PROSITE" id="PS00178">
    <property type="entry name" value="AA_TRNA_LIGASE_I"/>
    <property type="match status" value="1"/>
</dbReference>
<dbReference type="InterPro" id="IPR036695">
    <property type="entry name" value="Arg-tRNA-synth_N_sf"/>
</dbReference>
<evidence type="ECO:0000256" key="11">
    <source>
        <dbReference type="HAMAP-Rule" id="MF_00123"/>
    </source>
</evidence>
<dbReference type="GO" id="GO:0004814">
    <property type="term" value="F:arginine-tRNA ligase activity"/>
    <property type="evidence" value="ECO:0007669"/>
    <property type="project" value="UniProtKB-UniRule"/>
</dbReference>
<comment type="caution">
    <text evidence="15">The sequence shown here is derived from an EMBL/GenBank/DDBJ whole genome shotgun (WGS) entry which is preliminary data.</text>
</comment>
<evidence type="ECO:0000256" key="3">
    <source>
        <dbReference type="ARBA" id="ARBA00011245"/>
    </source>
</evidence>
<evidence type="ECO:0000313" key="15">
    <source>
        <dbReference type="EMBL" id="OKL50177.1"/>
    </source>
</evidence>
<dbReference type="PANTHER" id="PTHR11956">
    <property type="entry name" value="ARGINYL-TRNA SYNTHETASE"/>
    <property type="match status" value="1"/>
</dbReference>
<evidence type="ECO:0000256" key="6">
    <source>
        <dbReference type="ARBA" id="ARBA00022741"/>
    </source>
</evidence>
<dbReference type="FunFam" id="3.40.50.620:FF:000062">
    <property type="entry name" value="Arginine--tRNA ligase"/>
    <property type="match status" value="1"/>
</dbReference>
<dbReference type="CDD" id="cd00671">
    <property type="entry name" value="ArgRS_core"/>
    <property type="match status" value="1"/>
</dbReference>
<evidence type="ECO:0000313" key="16">
    <source>
        <dbReference type="Proteomes" id="UP000186465"/>
    </source>
</evidence>
<dbReference type="RefSeq" id="WP_075361003.1">
    <property type="nucleotide sequence ID" value="NZ_MPDM01000002.1"/>
</dbReference>
<name>A0A1Q5PRH9_9ACTO</name>
<feature type="domain" description="Arginyl tRNA synthetase N-terminal" evidence="14">
    <location>
        <begin position="4"/>
        <end position="95"/>
    </location>
</feature>
<dbReference type="Gene3D" id="3.40.50.620">
    <property type="entry name" value="HUPs"/>
    <property type="match status" value="1"/>
</dbReference>
<dbReference type="AlphaFoldDB" id="A0A1Q5PRH9"/>
<dbReference type="Pfam" id="PF00750">
    <property type="entry name" value="tRNA-synt_1d"/>
    <property type="match status" value="1"/>
</dbReference>
<dbReference type="SMART" id="SM00836">
    <property type="entry name" value="DALR_1"/>
    <property type="match status" value="1"/>
</dbReference>
<comment type="catalytic activity">
    <reaction evidence="10 11">
        <text>tRNA(Arg) + L-arginine + ATP = L-arginyl-tRNA(Arg) + AMP + diphosphate</text>
        <dbReference type="Rhea" id="RHEA:20301"/>
        <dbReference type="Rhea" id="RHEA-COMP:9658"/>
        <dbReference type="Rhea" id="RHEA-COMP:9673"/>
        <dbReference type="ChEBI" id="CHEBI:30616"/>
        <dbReference type="ChEBI" id="CHEBI:32682"/>
        <dbReference type="ChEBI" id="CHEBI:33019"/>
        <dbReference type="ChEBI" id="CHEBI:78442"/>
        <dbReference type="ChEBI" id="CHEBI:78513"/>
        <dbReference type="ChEBI" id="CHEBI:456215"/>
        <dbReference type="EC" id="6.1.1.19"/>
    </reaction>
</comment>
<dbReference type="PANTHER" id="PTHR11956:SF5">
    <property type="entry name" value="ARGININE--TRNA LIGASE, CYTOPLASMIC"/>
    <property type="match status" value="1"/>
</dbReference>
<dbReference type="InterPro" id="IPR035684">
    <property type="entry name" value="ArgRS_core"/>
</dbReference>
<dbReference type="SUPFAM" id="SSF47323">
    <property type="entry name" value="Anticodon-binding domain of a subclass of class I aminoacyl-tRNA synthetases"/>
    <property type="match status" value="1"/>
</dbReference>
<proteinExistence type="inferred from homology"/>
<dbReference type="GO" id="GO:0005524">
    <property type="term" value="F:ATP binding"/>
    <property type="evidence" value="ECO:0007669"/>
    <property type="project" value="UniProtKB-UniRule"/>
</dbReference>
<evidence type="ECO:0000256" key="10">
    <source>
        <dbReference type="ARBA" id="ARBA00049339"/>
    </source>
</evidence>
<keyword evidence="16" id="KW-1185">Reference proteome</keyword>
<protein>
    <recommendedName>
        <fullName evidence="11">Arginine--tRNA ligase</fullName>
        <ecNumber evidence="11">6.1.1.19</ecNumber>
    </recommendedName>
    <alternativeName>
        <fullName evidence="11">Arginyl-tRNA synthetase</fullName>
        <shortName evidence="11">ArgRS</shortName>
    </alternativeName>
</protein>
<dbReference type="GO" id="GO:0006420">
    <property type="term" value="P:arginyl-tRNA aminoacylation"/>
    <property type="evidence" value="ECO:0007669"/>
    <property type="project" value="UniProtKB-UniRule"/>
</dbReference>
<dbReference type="PRINTS" id="PR01038">
    <property type="entry name" value="TRNASYNTHARG"/>
</dbReference>
<comment type="subunit">
    <text evidence="3 11">Monomer.</text>
</comment>
<dbReference type="InterPro" id="IPR001412">
    <property type="entry name" value="aa-tRNA-synth_I_CS"/>
</dbReference>
<dbReference type="Gene3D" id="3.30.1360.70">
    <property type="entry name" value="Arginyl tRNA synthetase N-terminal domain"/>
    <property type="match status" value="1"/>
</dbReference>
<dbReference type="InterPro" id="IPR001278">
    <property type="entry name" value="Arg-tRNA-ligase"/>
</dbReference>
<evidence type="ECO:0000259" key="14">
    <source>
        <dbReference type="SMART" id="SM01016"/>
    </source>
</evidence>
<dbReference type="InterPro" id="IPR005148">
    <property type="entry name" value="Arg-tRNA-synth_N"/>
</dbReference>
<sequence>MTPTELAVLIRTILLSLIADGQLNLEAEAVPDPVKVERPRNRDHGDWSTNVAMQLGKRAGMNPREFAALLVEKLGAQAGISAVEVAGPGFLNVRLSAASAGELARTIVESGPAYGIGETMSGKRINLEYVSANPTGPVHLGGARWAAVGDTLARLFTSQGAEVTREYYFNDHGSQIDRFAHSLLARARGQEVPEDGYGGQYIEDIAQQVIKLVTEAGQTDPTNLPDTEALEVFRANGVALMFDEIKRDLHEFRADFDVFFHEDSLHTSGAVDKAIERLRERGVIEDRDNAVWLKTSQFGDDKDRVIIKSDGQAAYFSGDIAYYLNKRERGADTAIYLLGADHHGYIGRMYAMCAAFGDTPKENLEIIIGQMVNLLKNGQPLRMSKRAGTIVTLDDLVDAVGVDAARYALARSSMDSNIDIDLDLLASSSNENPVYYVQYAHARTRNVHKNAENYGVKRELGFDPAMLSSEADNQLLGSLAQFPEIVATAATLREQHRVARYLEQLASAYHTWYGSCRVTPREGEVMPEHVARLWLNDAVTQVLANGLALLGVSAPERM</sequence>
<evidence type="ECO:0000256" key="1">
    <source>
        <dbReference type="ARBA" id="ARBA00004496"/>
    </source>
</evidence>
<dbReference type="InterPro" id="IPR014729">
    <property type="entry name" value="Rossmann-like_a/b/a_fold"/>
</dbReference>
<dbReference type="EMBL" id="MPDM01000002">
    <property type="protein sequence ID" value="OKL50177.1"/>
    <property type="molecule type" value="Genomic_DNA"/>
</dbReference>
<keyword evidence="8 11" id="KW-0648">Protein biosynthesis</keyword>
<dbReference type="SUPFAM" id="SSF52374">
    <property type="entry name" value="Nucleotidylyl transferase"/>
    <property type="match status" value="1"/>
</dbReference>
<dbReference type="HAMAP" id="MF_00123">
    <property type="entry name" value="Arg_tRNA_synth"/>
    <property type="match status" value="1"/>
</dbReference>
<dbReference type="SUPFAM" id="SSF55190">
    <property type="entry name" value="Arginyl-tRNA synthetase (ArgRS), N-terminal 'additional' domain"/>
    <property type="match status" value="1"/>
</dbReference>
<feature type="domain" description="DALR anticodon binding" evidence="13">
    <location>
        <begin position="437"/>
        <end position="558"/>
    </location>
</feature>
<dbReference type="Pfam" id="PF05746">
    <property type="entry name" value="DALR_1"/>
    <property type="match status" value="1"/>
</dbReference>
<dbReference type="SMART" id="SM01016">
    <property type="entry name" value="Arg_tRNA_synt_N"/>
    <property type="match status" value="1"/>
</dbReference>
<dbReference type="Gene3D" id="1.10.730.10">
    <property type="entry name" value="Isoleucyl-tRNA Synthetase, Domain 1"/>
    <property type="match status" value="1"/>
</dbReference>
<gene>
    <name evidence="11" type="primary">argS</name>
    <name evidence="15" type="ORF">BM477_01925</name>
</gene>
<dbReference type="NCBIfam" id="TIGR00456">
    <property type="entry name" value="argS"/>
    <property type="match status" value="1"/>
</dbReference>
<evidence type="ECO:0000256" key="4">
    <source>
        <dbReference type="ARBA" id="ARBA00022490"/>
    </source>
</evidence>
<dbReference type="STRING" id="156892.BM477_01925"/>
<dbReference type="InterPro" id="IPR008909">
    <property type="entry name" value="DALR_anticod-bd"/>
</dbReference>
<dbReference type="InterPro" id="IPR009080">
    <property type="entry name" value="tRNAsynth_Ia_anticodon-bd"/>
</dbReference>
<dbReference type="GO" id="GO:0005737">
    <property type="term" value="C:cytoplasm"/>
    <property type="evidence" value="ECO:0007669"/>
    <property type="project" value="UniProtKB-SubCell"/>
</dbReference>
<keyword evidence="4 11" id="KW-0963">Cytoplasm</keyword>
<evidence type="ECO:0000256" key="8">
    <source>
        <dbReference type="ARBA" id="ARBA00022917"/>
    </source>
</evidence>
<organism evidence="15 16">
    <name type="scientific">Boudabousia marimammalium</name>
    <dbReference type="NCBI Taxonomy" id="156892"/>
    <lineage>
        <taxon>Bacteria</taxon>
        <taxon>Bacillati</taxon>
        <taxon>Actinomycetota</taxon>
        <taxon>Actinomycetes</taxon>
        <taxon>Actinomycetales</taxon>
        <taxon>Actinomycetaceae</taxon>
        <taxon>Boudabousia</taxon>
    </lineage>
</organism>
<evidence type="ECO:0000256" key="2">
    <source>
        <dbReference type="ARBA" id="ARBA00005594"/>
    </source>
</evidence>
<evidence type="ECO:0000256" key="12">
    <source>
        <dbReference type="RuleBase" id="RU363038"/>
    </source>
</evidence>
<dbReference type="OrthoDB" id="9803211at2"/>
<keyword evidence="6 11" id="KW-0547">Nucleotide-binding</keyword>
<evidence type="ECO:0000259" key="13">
    <source>
        <dbReference type="SMART" id="SM00836"/>
    </source>
</evidence>
<dbReference type="FunFam" id="1.10.730.10:FF:000008">
    <property type="entry name" value="Arginine--tRNA ligase"/>
    <property type="match status" value="1"/>
</dbReference>
<dbReference type="Pfam" id="PF03485">
    <property type="entry name" value="Arg_tRNA_synt_N"/>
    <property type="match status" value="1"/>
</dbReference>
<evidence type="ECO:0000256" key="9">
    <source>
        <dbReference type="ARBA" id="ARBA00023146"/>
    </source>
</evidence>
<accession>A0A1Q5PRH9</accession>
<keyword evidence="5 11" id="KW-0436">Ligase</keyword>
<feature type="short sequence motif" description="'HIGH' region" evidence="11">
    <location>
        <begin position="132"/>
        <end position="142"/>
    </location>
</feature>
<dbReference type="EC" id="6.1.1.19" evidence="11"/>